<keyword evidence="3" id="KW-0328">Glycosyltransferase</keyword>
<keyword evidence="7 8" id="KW-0472">Membrane</keyword>
<feature type="transmembrane region" description="Helical" evidence="8">
    <location>
        <begin position="78"/>
        <end position="99"/>
    </location>
</feature>
<evidence type="ECO:0000256" key="8">
    <source>
        <dbReference type="SAM" id="Phobius"/>
    </source>
</evidence>
<dbReference type="OrthoDB" id="152394at2"/>
<evidence type="ECO:0000256" key="5">
    <source>
        <dbReference type="ARBA" id="ARBA00022692"/>
    </source>
</evidence>
<keyword evidence="10" id="KW-1185">Reference proteome</keyword>
<dbReference type="RefSeq" id="WP_075073871.1">
    <property type="nucleotide sequence ID" value="NZ_DF967972.1"/>
</dbReference>
<feature type="transmembrane region" description="Helical" evidence="8">
    <location>
        <begin position="312"/>
        <end position="330"/>
    </location>
</feature>
<dbReference type="Proteomes" id="UP000055060">
    <property type="component" value="Unassembled WGS sequence"/>
</dbReference>
<evidence type="ECO:0008006" key="11">
    <source>
        <dbReference type="Google" id="ProtNLM"/>
    </source>
</evidence>
<evidence type="ECO:0000313" key="9">
    <source>
        <dbReference type="EMBL" id="GAP14629.1"/>
    </source>
</evidence>
<dbReference type="PANTHER" id="PTHR33908">
    <property type="entry name" value="MANNOSYLTRANSFERASE YKCB-RELATED"/>
    <property type="match status" value="1"/>
</dbReference>
<comment type="subcellular location">
    <subcellularLocation>
        <location evidence="1">Cell membrane</location>
        <topology evidence="1">Multi-pass membrane protein</topology>
    </subcellularLocation>
</comment>
<reference evidence="9" key="1">
    <citation type="submission" date="2015-07" db="EMBL/GenBank/DDBJ databases">
        <title>Draft Genome Sequences of Anaerolinea thermolimosa IMO-1, Bellilinea caldifistulae GOMI-1, Leptolinea tardivitalis YMTK-2, Levilinea saccharolytica KIBI-1,Longilinea arvoryzae KOME-1, Previously Described as Members of the Anaerolineaceae (Chloroflexi).</title>
        <authorList>
            <person name="Sekiguchi Y."/>
            <person name="Ohashi A."/>
            <person name="Matsuura N."/>
            <person name="Tourlousse M.D."/>
        </authorList>
    </citation>
    <scope>NUCLEOTIDE SEQUENCE [LARGE SCALE GENOMIC DNA]</scope>
    <source>
        <strain evidence="9">KOME-1</strain>
    </source>
</reference>
<evidence type="ECO:0000256" key="2">
    <source>
        <dbReference type="ARBA" id="ARBA00022475"/>
    </source>
</evidence>
<feature type="transmembrane region" description="Helical" evidence="8">
    <location>
        <begin position="202"/>
        <end position="218"/>
    </location>
</feature>
<dbReference type="AlphaFoldDB" id="A0A0S7BLI6"/>
<evidence type="ECO:0000256" key="6">
    <source>
        <dbReference type="ARBA" id="ARBA00022989"/>
    </source>
</evidence>
<feature type="transmembrane region" description="Helical" evidence="8">
    <location>
        <begin position="230"/>
        <end position="249"/>
    </location>
</feature>
<gene>
    <name evidence="9" type="ORF">LARV_02402</name>
</gene>
<dbReference type="GO" id="GO:0009103">
    <property type="term" value="P:lipopolysaccharide biosynthetic process"/>
    <property type="evidence" value="ECO:0007669"/>
    <property type="project" value="UniProtKB-ARBA"/>
</dbReference>
<evidence type="ECO:0000256" key="4">
    <source>
        <dbReference type="ARBA" id="ARBA00022679"/>
    </source>
</evidence>
<proteinExistence type="predicted"/>
<dbReference type="GO" id="GO:0005886">
    <property type="term" value="C:plasma membrane"/>
    <property type="evidence" value="ECO:0007669"/>
    <property type="project" value="UniProtKB-SubCell"/>
</dbReference>
<keyword evidence="2" id="KW-1003">Cell membrane</keyword>
<evidence type="ECO:0000256" key="7">
    <source>
        <dbReference type="ARBA" id="ARBA00023136"/>
    </source>
</evidence>
<feature type="transmembrane region" description="Helical" evidence="8">
    <location>
        <begin position="405"/>
        <end position="424"/>
    </location>
</feature>
<dbReference type="PANTHER" id="PTHR33908:SF11">
    <property type="entry name" value="MEMBRANE PROTEIN"/>
    <property type="match status" value="1"/>
</dbReference>
<evidence type="ECO:0000256" key="3">
    <source>
        <dbReference type="ARBA" id="ARBA00022676"/>
    </source>
</evidence>
<evidence type="ECO:0000256" key="1">
    <source>
        <dbReference type="ARBA" id="ARBA00004651"/>
    </source>
</evidence>
<dbReference type="STRING" id="360412.LARV_02402"/>
<feature type="transmembrane region" description="Helical" evidence="8">
    <location>
        <begin position="180"/>
        <end position="196"/>
    </location>
</feature>
<dbReference type="GO" id="GO:0016763">
    <property type="term" value="F:pentosyltransferase activity"/>
    <property type="evidence" value="ECO:0007669"/>
    <property type="project" value="TreeGrafter"/>
</dbReference>
<keyword evidence="6 8" id="KW-1133">Transmembrane helix</keyword>
<keyword evidence="4" id="KW-0808">Transferase</keyword>
<protein>
    <recommendedName>
        <fullName evidence="11">4-amino-4-deoxy-L-arabinose transferase</fullName>
    </recommendedName>
</protein>
<feature type="transmembrane region" description="Helical" evidence="8">
    <location>
        <begin position="14"/>
        <end position="34"/>
    </location>
</feature>
<feature type="transmembrane region" description="Helical" evidence="8">
    <location>
        <begin position="337"/>
        <end position="358"/>
    </location>
</feature>
<name>A0A0S7BLI6_9CHLR</name>
<keyword evidence="5 8" id="KW-0812">Transmembrane</keyword>
<sequence length="538" mass="58814">MSVSQIKAAAIKPFTHLTLAALAVLILAAIFQTVPGYMDAEYYDAGGLQLVHGQGFNEPFLWNYLDQPAGIPHPSHTYWMPLASILAYLGMKITGAGTFLAARWPFLLLAALIPWLTYRLANILGAKPASARLAGWLAVFPGFYLIFTTLTETFVLYMLGGTLFFILLSLNDERWRNRFFWIRYGLLGLLAGWMHVSRADGALWLGLAGLVWLVETIQEARARGLNWRRAGVGVILLGMGYLLLMGAWFTRNLSLSGTLFSPGGSRTLWLTSYDQTYTFQAGALTFQNWLAAGWGAALKARWNALVLNLKNLLAVQGSVFLLPFILIGAWKKRQCTIVRWGALGWLLTLLVMTVVFPFSGGRGGFLHSGAAFQPLGWACAAIGLETAIDAGAARFGWQRGTAWRVFSGGAVALAALLTAGVFWMRVAQPGMDGPLWNASDRAYRQAGEQLNALGIADSELCMVNNPPGFFLATGRSSIVIPDGEEEELLAAARRYGAKILILDSNNPALDDLYRHATANSNFQFLSAIGSMNIYRISP</sequence>
<feature type="transmembrane region" description="Helical" evidence="8">
    <location>
        <begin position="106"/>
        <end position="124"/>
    </location>
</feature>
<accession>A0A0S7BLI6</accession>
<organism evidence="9">
    <name type="scientific">Longilinea arvoryzae</name>
    <dbReference type="NCBI Taxonomy" id="360412"/>
    <lineage>
        <taxon>Bacteria</taxon>
        <taxon>Bacillati</taxon>
        <taxon>Chloroflexota</taxon>
        <taxon>Anaerolineae</taxon>
        <taxon>Anaerolineales</taxon>
        <taxon>Anaerolineaceae</taxon>
        <taxon>Longilinea</taxon>
    </lineage>
</organism>
<dbReference type="InterPro" id="IPR050297">
    <property type="entry name" value="LipidA_mod_glycosyltrf_83"/>
</dbReference>
<dbReference type="EMBL" id="DF967972">
    <property type="protein sequence ID" value="GAP14629.1"/>
    <property type="molecule type" value="Genomic_DNA"/>
</dbReference>
<evidence type="ECO:0000313" key="10">
    <source>
        <dbReference type="Proteomes" id="UP000055060"/>
    </source>
</evidence>
<feature type="transmembrane region" description="Helical" evidence="8">
    <location>
        <begin position="144"/>
        <end position="168"/>
    </location>
</feature>